<feature type="transmembrane region" description="Helical" evidence="7">
    <location>
        <begin position="108"/>
        <end position="125"/>
    </location>
</feature>
<feature type="transmembrane region" description="Helical" evidence="7">
    <location>
        <begin position="220"/>
        <end position="239"/>
    </location>
</feature>
<dbReference type="PANTHER" id="PTHR22926">
    <property type="entry name" value="PHOSPHO-N-ACETYLMURAMOYL-PENTAPEPTIDE-TRANSFERASE"/>
    <property type="match status" value="1"/>
</dbReference>
<evidence type="ECO:0000313" key="8">
    <source>
        <dbReference type="EMBL" id="UJG39673.1"/>
    </source>
</evidence>
<feature type="transmembrane region" description="Helical" evidence="7">
    <location>
        <begin position="317"/>
        <end position="338"/>
    </location>
</feature>
<keyword evidence="5 7" id="KW-1133">Transmembrane helix</keyword>
<dbReference type="Pfam" id="PF00953">
    <property type="entry name" value="Glycos_transf_4"/>
    <property type="match status" value="1"/>
</dbReference>
<keyword evidence="6 7" id="KW-0472">Membrane</keyword>
<evidence type="ECO:0000256" key="4">
    <source>
        <dbReference type="ARBA" id="ARBA00022692"/>
    </source>
</evidence>
<feature type="transmembrane region" description="Helical" evidence="7">
    <location>
        <begin position="6"/>
        <end position="27"/>
    </location>
</feature>
<comment type="subcellular location">
    <subcellularLocation>
        <location evidence="1">Cell membrane</location>
        <topology evidence="1">Multi-pass membrane protein</topology>
    </subcellularLocation>
</comment>
<evidence type="ECO:0000256" key="3">
    <source>
        <dbReference type="ARBA" id="ARBA00022679"/>
    </source>
</evidence>
<evidence type="ECO:0000256" key="1">
    <source>
        <dbReference type="ARBA" id="ARBA00004651"/>
    </source>
</evidence>
<feature type="transmembrane region" description="Helical" evidence="7">
    <location>
        <begin position="140"/>
        <end position="160"/>
    </location>
</feature>
<proteinExistence type="predicted"/>
<dbReference type="GO" id="GO:0071555">
    <property type="term" value="P:cell wall organization"/>
    <property type="evidence" value="ECO:0007669"/>
    <property type="project" value="TreeGrafter"/>
</dbReference>
<accession>A0A9Y1FKL8</accession>
<dbReference type="InterPro" id="IPR000715">
    <property type="entry name" value="Glycosyl_transferase_4"/>
</dbReference>
<dbReference type="AlphaFoldDB" id="A0A9Y1FKL8"/>
<dbReference type="GO" id="GO:0016780">
    <property type="term" value="F:phosphotransferase activity, for other substituted phosphate groups"/>
    <property type="evidence" value="ECO:0007669"/>
    <property type="project" value="InterPro"/>
</dbReference>
<feature type="transmembrane region" description="Helical" evidence="7">
    <location>
        <begin position="48"/>
        <end position="72"/>
    </location>
</feature>
<evidence type="ECO:0000256" key="7">
    <source>
        <dbReference type="SAM" id="Phobius"/>
    </source>
</evidence>
<dbReference type="EMBL" id="CP084166">
    <property type="protein sequence ID" value="UJG39673.1"/>
    <property type="molecule type" value="Genomic_DNA"/>
</dbReference>
<reference evidence="8" key="1">
    <citation type="journal article" date="2022" name="Nat. Microbiol.">
        <title>Unique mobile elements and scalable gene flow at the prokaryote-eukaryote boundary revealed by circularized Asgard archaea genomes.</title>
        <authorList>
            <person name="Wu F."/>
            <person name="Speth D.R."/>
            <person name="Philosof A."/>
            <person name="Cremiere A."/>
            <person name="Narayanan A."/>
            <person name="Barco R.A."/>
            <person name="Connon S.A."/>
            <person name="Amend J.P."/>
            <person name="Antoshechkin I.A."/>
            <person name="Orphan V.J."/>
        </authorList>
    </citation>
    <scope>NUCLEOTIDE SEQUENCE</scope>
    <source>
        <strain evidence="8">PM71</strain>
    </source>
</reference>
<feature type="transmembrane region" description="Helical" evidence="7">
    <location>
        <begin position="172"/>
        <end position="190"/>
    </location>
</feature>
<feature type="transmembrane region" description="Helical" evidence="7">
    <location>
        <begin position="245"/>
        <end position="265"/>
    </location>
</feature>
<feature type="transmembrane region" description="Helical" evidence="7">
    <location>
        <begin position="78"/>
        <end position="96"/>
    </location>
</feature>
<dbReference type="Proteomes" id="UP001201020">
    <property type="component" value="Chromosome"/>
</dbReference>
<dbReference type="GO" id="GO:0044038">
    <property type="term" value="P:cell wall macromolecule biosynthetic process"/>
    <property type="evidence" value="ECO:0007669"/>
    <property type="project" value="TreeGrafter"/>
</dbReference>
<dbReference type="PANTHER" id="PTHR22926:SF3">
    <property type="entry name" value="UNDECAPRENYL-PHOSPHATE ALPHA-N-ACETYLGLUCOSAMINYL 1-PHOSPHATE TRANSFERASE"/>
    <property type="match status" value="1"/>
</dbReference>
<keyword evidence="2" id="KW-1003">Cell membrane</keyword>
<name>A0A9Y1FKL8_9ARCH</name>
<organism evidence="8">
    <name type="scientific">Candidatus Heimdallarchaeum aukensis</name>
    <dbReference type="NCBI Taxonomy" id="2876573"/>
    <lineage>
        <taxon>Archaea</taxon>
        <taxon>Promethearchaeati</taxon>
        <taxon>Candidatus Heimdallarchaeota</taxon>
        <taxon>Candidatus Heimdallarchaeia (ex Rinke et al. 2021) (nom. nud.)</taxon>
        <taxon>Candidatus Heimdallarchaeales</taxon>
        <taxon>Candidatus Heimdallarchaeaceae</taxon>
        <taxon>Candidatus Heimdallarchaeum</taxon>
    </lineage>
</organism>
<evidence type="ECO:0000256" key="2">
    <source>
        <dbReference type="ARBA" id="ARBA00022475"/>
    </source>
</evidence>
<keyword evidence="3" id="KW-0808">Transferase</keyword>
<sequence>MIFPFIIYLLAFVLPALISLAIFPIFIRKMLSIGKYGIDIHKKEQPKVAEMGGIVTLSAIIISSVILILLIQDQSIKLEIMIFTITLTIAGIIGIVDDIRPLGAITKPILLLFAALPIIISGYFTPQPVLPFVGKTRLTIVYYLLLPFVISVTSNAVNMIDVYNGSMASTTIIILICIFISNGIINGFQFTTLSTTNIYILIMIAAAFSFWIFNRYPAKVFAGDTGSLIFGASLGAIAVLGKLEIVVIIAMIPLIMNSFGIISSVKGLKERREIKVRPTSMTEDWKLQATRDSQAPITLAGLVLQKGPLREDDVVKAFNILVIISGFLSIITAILIWVTETFLVN</sequence>
<protein>
    <recommendedName>
        <fullName evidence="9">UDP-N-acetylglucosamine--dolichyl-phosphate N-acetylglucosaminephosphotransferase</fullName>
    </recommendedName>
</protein>
<evidence type="ECO:0008006" key="9">
    <source>
        <dbReference type="Google" id="ProtNLM"/>
    </source>
</evidence>
<evidence type="ECO:0000256" key="6">
    <source>
        <dbReference type="ARBA" id="ARBA00023136"/>
    </source>
</evidence>
<evidence type="ECO:0000256" key="5">
    <source>
        <dbReference type="ARBA" id="ARBA00022989"/>
    </source>
</evidence>
<keyword evidence="4 7" id="KW-0812">Transmembrane</keyword>
<dbReference type="GO" id="GO:0005886">
    <property type="term" value="C:plasma membrane"/>
    <property type="evidence" value="ECO:0007669"/>
    <property type="project" value="UniProtKB-SubCell"/>
</dbReference>
<gene>
    <name evidence="8" type="ORF">K9W45_07325</name>
</gene>
<feature type="transmembrane region" description="Helical" evidence="7">
    <location>
        <begin position="196"/>
        <end position="213"/>
    </location>
</feature>